<gene>
    <name evidence="1" type="ORF">HUJ06_019450</name>
</gene>
<name>A0A822XCT4_NELNU</name>
<dbReference type="Proteomes" id="UP000607653">
    <property type="component" value="Unassembled WGS sequence"/>
</dbReference>
<accession>A0A822XCT4</accession>
<keyword evidence="2" id="KW-1185">Reference proteome</keyword>
<organism evidence="1 2">
    <name type="scientific">Nelumbo nucifera</name>
    <name type="common">Sacred lotus</name>
    <dbReference type="NCBI Taxonomy" id="4432"/>
    <lineage>
        <taxon>Eukaryota</taxon>
        <taxon>Viridiplantae</taxon>
        <taxon>Streptophyta</taxon>
        <taxon>Embryophyta</taxon>
        <taxon>Tracheophyta</taxon>
        <taxon>Spermatophyta</taxon>
        <taxon>Magnoliopsida</taxon>
        <taxon>Proteales</taxon>
        <taxon>Nelumbonaceae</taxon>
        <taxon>Nelumbo</taxon>
    </lineage>
</organism>
<proteinExistence type="predicted"/>
<evidence type="ECO:0000313" key="1">
    <source>
        <dbReference type="EMBL" id="DAD17987.1"/>
    </source>
</evidence>
<dbReference type="AlphaFoldDB" id="A0A822XCT4"/>
<dbReference type="EMBL" id="DUZY01000001">
    <property type="protein sequence ID" value="DAD17987.1"/>
    <property type="molecule type" value="Genomic_DNA"/>
</dbReference>
<protein>
    <submittedName>
        <fullName evidence="1">Uncharacterized protein</fullName>
    </submittedName>
</protein>
<evidence type="ECO:0000313" key="2">
    <source>
        <dbReference type="Proteomes" id="UP000607653"/>
    </source>
</evidence>
<comment type="caution">
    <text evidence="1">The sequence shown here is derived from an EMBL/GenBank/DDBJ whole genome shotgun (WGS) entry which is preliminary data.</text>
</comment>
<sequence length="64" mass="7559">MPRKLCYTKLDTSCSSFSHEVERLLSFNRYSGEFWAQIVAERERDVVWPLVDYEDEDYGGVTPH</sequence>
<reference evidence="1 2" key="1">
    <citation type="journal article" date="2020" name="Mol. Biol. Evol.">
        <title>Distinct Expression and Methylation Patterns for Genes with Different Fates following a Single Whole-Genome Duplication in Flowering Plants.</title>
        <authorList>
            <person name="Shi T."/>
            <person name="Rahmani R.S."/>
            <person name="Gugger P.F."/>
            <person name="Wang M."/>
            <person name="Li H."/>
            <person name="Zhang Y."/>
            <person name="Li Z."/>
            <person name="Wang Q."/>
            <person name="Van de Peer Y."/>
            <person name="Marchal K."/>
            <person name="Chen J."/>
        </authorList>
    </citation>
    <scope>NUCLEOTIDE SEQUENCE [LARGE SCALE GENOMIC DNA]</scope>
    <source>
        <tissue evidence="1">Leaf</tissue>
    </source>
</reference>